<evidence type="ECO:0008006" key="3">
    <source>
        <dbReference type="Google" id="ProtNLM"/>
    </source>
</evidence>
<comment type="caution">
    <text evidence="1">The sequence shown here is derived from an EMBL/GenBank/DDBJ whole genome shotgun (WGS) entry which is preliminary data.</text>
</comment>
<keyword evidence="2" id="KW-1185">Reference proteome</keyword>
<dbReference type="Proteomes" id="UP000628017">
    <property type="component" value="Unassembled WGS sequence"/>
</dbReference>
<organism evidence="1 2">
    <name type="scientific">Neptunicoccus cionae</name>
    <dbReference type="NCBI Taxonomy" id="2035344"/>
    <lineage>
        <taxon>Bacteria</taxon>
        <taxon>Pseudomonadati</taxon>
        <taxon>Pseudomonadota</taxon>
        <taxon>Alphaproteobacteria</taxon>
        <taxon>Rhodobacterales</taxon>
        <taxon>Paracoccaceae</taxon>
        <taxon>Neptunicoccus</taxon>
    </lineage>
</organism>
<dbReference type="EMBL" id="BMKA01000003">
    <property type="protein sequence ID" value="GGA24810.1"/>
    <property type="molecule type" value="Genomic_DNA"/>
</dbReference>
<accession>A0A916VR91</accession>
<proteinExistence type="predicted"/>
<dbReference type="RefSeq" id="WP_188676319.1">
    <property type="nucleotide sequence ID" value="NZ_BMKA01000003.1"/>
</dbReference>
<dbReference type="Pfam" id="PF07386">
    <property type="entry name" value="DUF1499"/>
    <property type="match status" value="1"/>
</dbReference>
<reference evidence="1" key="2">
    <citation type="submission" date="2020-09" db="EMBL/GenBank/DDBJ databases">
        <authorList>
            <person name="Sun Q."/>
            <person name="Zhou Y."/>
        </authorList>
    </citation>
    <scope>NUCLEOTIDE SEQUENCE</scope>
    <source>
        <strain evidence="1">CGMCC 1.15880</strain>
    </source>
</reference>
<reference evidence="1" key="1">
    <citation type="journal article" date="2014" name="Int. J. Syst. Evol. Microbiol.">
        <title>Complete genome sequence of Corynebacterium casei LMG S-19264T (=DSM 44701T), isolated from a smear-ripened cheese.</title>
        <authorList>
            <consortium name="US DOE Joint Genome Institute (JGI-PGF)"/>
            <person name="Walter F."/>
            <person name="Albersmeier A."/>
            <person name="Kalinowski J."/>
            <person name="Ruckert C."/>
        </authorList>
    </citation>
    <scope>NUCLEOTIDE SEQUENCE</scope>
    <source>
        <strain evidence="1">CGMCC 1.15880</strain>
    </source>
</reference>
<name>A0A916VR91_9RHOB</name>
<sequence length="151" mass="17056">MLSWFLIAVIVAALLWFRFAPSDPSVWHKDPAIVQKTAKPNQFLMRDGGDAAAEIFDISPAKLATAFHKVAMSQPRVSVLTEADNDYWITYVQRSKLMGYPDYISIRIEPVDANKSALLVYSRSRFGRSDLGVNKARVKDWLGQLRNVVAR</sequence>
<dbReference type="InterPro" id="IPR010865">
    <property type="entry name" value="DUF1499"/>
</dbReference>
<evidence type="ECO:0000313" key="2">
    <source>
        <dbReference type="Proteomes" id="UP000628017"/>
    </source>
</evidence>
<evidence type="ECO:0000313" key="1">
    <source>
        <dbReference type="EMBL" id="GGA24810.1"/>
    </source>
</evidence>
<gene>
    <name evidence="1" type="ORF">GCM10011498_27270</name>
</gene>
<dbReference type="AlphaFoldDB" id="A0A916VR91"/>
<protein>
    <recommendedName>
        <fullName evidence="3">DUF1499 domain-containing protein</fullName>
    </recommendedName>
</protein>